<dbReference type="SUPFAM" id="SSF56112">
    <property type="entry name" value="Protein kinase-like (PK-like)"/>
    <property type="match status" value="2"/>
</dbReference>
<dbReference type="Proteomes" id="UP000324800">
    <property type="component" value="Unassembled WGS sequence"/>
</dbReference>
<dbReference type="Gene3D" id="1.10.8.10">
    <property type="entry name" value="DNA helicase RuvA subunit, C-terminal domain"/>
    <property type="match status" value="1"/>
</dbReference>
<feature type="domain" description="UBA" evidence="13">
    <location>
        <begin position="157"/>
        <end position="197"/>
    </location>
</feature>
<dbReference type="Pfam" id="PF00069">
    <property type="entry name" value="Pkinase"/>
    <property type="match status" value="3"/>
</dbReference>
<evidence type="ECO:0000256" key="1">
    <source>
        <dbReference type="ARBA" id="ARBA00010886"/>
    </source>
</evidence>
<comment type="catalytic activity">
    <reaction evidence="9">
        <text>L-seryl-[protein] + ATP = O-phospho-L-seryl-[protein] + ADP + H(+)</text>
        <dbReference type="Rhea" id="RHEA:17989"/>
        <dbReference type="Rhea" id="RHEA-COMP:9863"/>
        <dbReference type="Rhea" id="RHEA-COMP:11604"/>
        <dbReference type="ChEBI" id="CHEBI:15378"/>
        <dbReference type="ChEBI" id="CHEBI:29999"/>
        <dbReference type="ChEBI" id="CHEBI:30616"/>
        <dbReference type="ChEBI" id="CHEBI:83421"/>
        <dbReference type="ChEBI" id="CHEBI:456216"/>
        <dbReference type="EC" id="2.7.11.1"/>
    </reaction>
</comment>
<keyword evidence="4" id="KW-0808">Transferase</keyword>
<keyword evidence="3" id="KW-0723">Serine/threonine-protein kinase</keyword>
<dbReference type="PROSITE" id="PS50030">
    <property type="entry name" value="UBA"/>
    <property type="match status" value="1"/>
</dbReference>
<evidence type="ECO:0000256" key="11">
    <source>
        <dbReference type="SAM" id="MobiDB-lite"/>
    </source>
</evidence>
<dbReference type="InterPro" id="IPR000719">
    <property type="entry name" value="Prot_kinase_dom"/>
</dbReference>
<evidence type="ECO:0000256" key="8">
    <source>
        <dbReference type="ARBA" id="ARBA00047899"/>
    </source>
</evidence>
<comment type="caution">
    <text evidence="14">The sequence shown here is derived from an EMBL/GenBank/DDBJ whole genome shotgun (WGS) entry which is preliminary data.</text>
</comment>
<dbReference type="PANTHER" id="PTHR43671:SF98">
    <property type="entry name" value="SERINE_THREONINE-PROTEIN KINASE NEK11"/>
    <property type="match status" value="1"/>
</dbReference>
<comment type="similarity">
    <text evidence="1">Belongs to the protein kinase superfamily. NEK Ser/Thr protein kinase family. NIMA subfamily.</text>
</comment>
<feature type="compositionally biased region" description="Low complexity" evidence="11">
    <location>
        <begin position="145"/>
        <end position="156"/>
    </location>
</feature>
<dbReference type="Gene3D" id="1.10.510.10">
    <property type="entry name" value="Transferase(Phosphotransferase) domain 1"/>
    <property type="match status" value="2"/>
</dbReference>
<dbReference type="InterPro" id="IPR015940">
    <property type="entry name" value="UBA"/>
</dbReference>
<organism evidence="14 15">
    <name type="scientific">Streblomastix strix</name>
    <dbReference type="NCBI Taxonomy" id="222440"/>
    <lineage>
        <taxon>Eukaryota</taxon>
        <taxon>Metamonada</taxon>
        <taxon>Preaxostyla</taxon>
        <taxon>Oxymonadida</taxon>
        <taxon>Streblomastigidae</taxon>
        <taxon>Streblomastix</taxon>
    </lineage>
</organism>
<dbReference type="InterPro" id="IPR011009">
    <property type="entry name" value="Kinase-like_dom_sf"/>
</dbReference>
<dbReference type="EMBL" id="SNRW01001055">
    <property type="protein sequence ID" value="KAA6398001.1"/>
    <property type="molecule type" value="Genomic_DNA"/>
</dbReference>
<evidence type="ECO:0000256" key="6">
    <source>
        <dbReference type="ARBA" id="ARBA00022777"/>
    </source>
</evidence>
<sequence length="537" mass="61095">MTKESDIWSLGVIMIEIITGAHPFAGKTQDETIENIMKGNMKKLPEYVTGDLKEMILSMVNIDSMKRPSANMLLQYPIMKIQAQINESNKPQQKQSQANDTDLQNAKRNLREAEERARIAEQKMAELIKANEEKQKKQELEKQKSSSSNSSQSRSKYVTEESLNQLTSMGFEIRKAETALNAAKGELNDAVSYLMDGIPGYTDRDEGIEQQEKTIKSESQQTSFPSKSDFEVKERLGRGGFGVVRLAIEKSTQMHAAIKEMNYYTQEEKEMVDYEVAMMQNAYNTIRQLNPSFIHIVQPLGFFTNQKKDKAYIVLEYCSKGDLRKYIKEMQESGKEISEKKAFEIVGQIASSLYQLHSNGILHSDLKPENVLLVEGFKVKLADFGLARQLQLGRDYTTNHGGTFLYQGPEILRIKKKEQEQQQQTNQKTKVKVKAKQQEVQQKPVQTSASDIWAFGVMIFELLVQRHPFFDSASEGHIPAEELIHRVVNLPPAELPEHYPQKLKDLIKQMLEKDPSKRIAAQQILGIPEVAATLAKK</sequence>
<keyword evidence="6 14" id="KW-0418">Kinase</keyword>
<accession>A0A5J4WSU2</accession>
<dbReference type="EC" id="2.7.11.1" evidence="2"/>
<evidence type="ECO:0000256" key="2">
    <source>
        <dbReference type="ARBA" id="ARBA00012513"/>
    </source>
</evidence>
<dbReference type="InterPro" id="IPR017441">
    <property type="entry name" value="Protein_kinase_ATP_BS"/>
</dbReference>
<dbReference type="AlphaFoldDB" id="A0A5J4WSU2"/>
<feature type="compositionally biased region" description="Basic and acidic residues" evidence="11">
    <location>
        <begin position="132"/>
        <end position="144"/>
    </location>
</feature>
<comment type="catalytic activity">
    <reaction evidence="8">
        <text>L-threonyl-[protein] + ATP = O-phospho-L-threonyl-[protein] + ADP + H(+)</text>
        <dbReference type="Rhea" id="RHEA:46608"/>
        <dbReference type="Rhea" id="RHEA-COMP:11060"/>
        <dbReference type="Rhea" id="RHEA-COMP:11605"/>
        <dbReference type="ChEBI" id="CHEBI:15378"/>
        <dbReference type="ChEBI" id="CHEBI:30013"/>
        <dbReference type="ChEBI" id="CHEBI:30616"/>
        <dbReference type="ChEBI" id="CHEBI:61977"/>
        <dbReference type="ChEBI" id="CHEBI:456216"/>
        <dbReference type="EC" id="2.7.11.1"/>
    </reaction>
</comment>
<feature type="domain" description="Protein kinase" evidence="12">
    <location>
        <begin position="230"/>
        <end position="530"/>
    </location>
</feature>
<evidence type="ECO:0000256" key="4">
    <source>
        <dbReference type="ARBA" id="ARBA00022679"/>
    </source>
</evidence>
<keyword evidence="7 10" id="KW-0067">ATP-binding</keyword>
<evidence type="ECO:0000256" key="7">
    <source>
        <dbReference type="ARBA" id="ARBA00022840"/>
    </source>
</evidence>
<dbReference type="SMART" id="SM00220">
    <property type="entry name" value="S_TKc"/>
    <property type="match status" value="1"/>
</dbReference>
<dbReference type="GO" id="GO:0005524">
    <property type="term" value="F:ATP binding"/>
    <property type="evidence" value="ECO:0007669"/>
    <property type="project" value="UniProtKB-UniRule"/>
</dbReference>
<protein>
    <recommendedName>
        <fullName evidence="2">non-specific serine/threonine protein kinase</fullName>
        <ecNumber evidence="2">2.7.11.1</ecNumber>
    </recommendedName>
</protein>
<dbReference type="PROSITE" id="PS00108">
    <property type="entry name" value="PROTEIN_KINASE_ST"/>
    <property type="match status" value="1"/>
</dbReference>
<evidence type="ECO:0000313" key="15">
    <source>
        <dbReference type="Proteomes" id="UP000324800"/>
    </source>
</evidence>
<evidence type="ECO:0000313" key="14">
    <source>
        <dbReference type="EMBL" id="KAA6398001.1"/>
    </source>
</evidence>
<evidence type="ECO:0000259" key="13">
    <source>
        <dbReference type="PROSITE" id="PS50030"/>
    </source>
</evidence>
<dbReference type="InterPro" id="IPR009060">
    <property type="entry name" value="UBA-like_sf"/>
</dbReference>
<evidence type="ECO:0000256" key="10">
    <source>
        <dbReference type="PROSITE-ProRule" id="PRU10141"/>
    </source>
</evidence>
<name>A0A5J4WSU2_9EUKA</name>
<dbReference type="GO" id="GO:0004674">
    <property type="term" value="F:protein serine/threonine kinase activity"/>
    <property type="evidence" value="ECO:0007669"/>
    <property type="project" value="TreeGrafter"/>
</dbReference>
<feature type="binding site" evidence="10">
    <location>
        <position position="259"/>
    </location>
    <ligand>
        <name>ATP</name>
        <dbReference type="ChEBI" id="CHEBI:30616"/>
    </ligand>
</feature>
<evidence type="ECO:0000256" key="3">
    <source>
        <dbReference type="ARBA" id="ARBA00022527"/>
    </source>
</evidence>
<evidence type="ECO:0000256" key="5">
    <source>
        <dbReference type="ARBA" id="ARBA00022741"/>
    </source>
</evidence>
<evidence type="ECO:0000259" key="12">
    <source>
        <dbReference type="PROSITE" id="PS50011"/>
    </source>
</evidence>
<dbReference type="SMART" id="SM00165">
    <property type="entry name" value="UBA"/>
    <property type="match status" value="1"/>
</dbReference>
<dbReference type="PROSITE" id="PS00107">
    <property type="entry name" value="PROTEIN_KINASE_ATP"/>
    <property type="match status" value="1"/>
</dbReference>
<dbReference type="PROSITE" id="PS50011">
    <property type="entry name" value="PROTEIN_KINASE_DOM"/>
    <property type="match status" value="2"/>
</dbReference>
<reference evidence="14 15" key="1">
    <citation type="submission" date="2019-03" db="EMBL/GenBank/DDBJ databases">
        <title>Single cell metagenomics reveals metabolic interactions within the superorganism composed of flagellate Streblomastix strix and complex community of Bacteroidetes bacteria on its surface.</title>
        <authorList>
            <person name="Treitli S.C."/>
            <person name="Kolisko M."/>
            <person name="Husnik F."/>
            <person name="Keeling P."/>
            <person name="Hampl V."/>
        </authorList>
    </citation>
    <scope>NUCLEOTIDE SEQUENCE [LARGE SCALE GENOMIC DNA]</scope>
    <source>
        <strain evidence="14">ST1C</strain>
    </source>
</reference>
<keyword evidence="5 10" id="KW-0547">Nucleotide-binding</keyword>
<feature type="domain" description="Protein kinase" evidence="12">
    <location>
        <begin position="1"/>
        <end position="79"/>
    </location>
</feature>
<gene>
    <name evidence="14" type="ORF">EZS28_006475</name>
</gene>
<dbReference type="CDD" id="cd14291">
    <property type="entry name" value="UBA1_NUB1_like"/>
    <property type="match status" value="1"/>
</dbReference>
<dbReference type="InterPro" id="IPR050660">
    <property type="entry name" value="NEK_Ser/Thr_kinase"/>
</dbReference>
<feature type="region of interest" description="Disordered" evidence="11">
    <location>
        <begin position="132"/>
        <end position="159"/>
    </location>
</feature>
<proteinExistence type="inferred from homology"/>
<dbReference type="PANTHER" id="PTHR43671">
    <property type="entry name" value="SERINE/THREONINE-PROTEIN KINASE NEK"/>
    <property type="match status" value="1"/>
</dbReference>
<dbReference type="SUPFAM" id="SSF46934">
    <property type="entry name" value="UBA-like"/>
    <property type="match status" value="1"/>
</dbReference>
<dbReference type="InterPro" id="IPR008271">
    <property type="entry name" value="Ser/Thr_kinase_AS"/>
</dbReference>
<evidence type="ECO:0000256" key="9">
    <source>
        <dbReference type="ARBA" id="ARBA00048679"/>
    </source>
</evidence>